<protein>
    <submittedName>
        <fullName evidence="1">Uncharacterized protein</fullName>
    </submittedName>
</protein>
<proteinExistence type="predicted"/>
<reference evidence="1 2" key="1">
    <citation type="journal article" date="2021" name="Hortic Res">
        <title>High-quality reference genome and annotation aids understanding of berry development for evergreen blueberry (Vaccinium darrowii).</title>
        <authorList>
            <person name="Yu J."/>
            <person name="Hulse-Kemp A.M."/>
            <person name="Babiker E."/>
            <person name="Staton M."/>
        </authorList>
    </citation>
    <scope>NUCLEOTIDE SEQUENCE [LARGE SCALE GENOMIC DNA]</scope>
    <source>
        <strain evidence="2">cv. NJ 8807/NJ 8810</strain>
        <tissue evidence="1">Young leaf</tissue>
    </source>
</reference>
<accession>A0ACB7ZCF4</accession>
<dbReference type="Proteomes" id="UP000828048">
    <property type="component" value="Chromosome 12"/>
</dbReference>
<dbReference type="EMBL" id="CM037162">
    <property type="protein sequence ID" value="KAH7863441.1"/>
    <property type="molecule type" value="Genomic_DNA"/>
</dbReference>
<organism evidence="1 2">
    <name type="scientific">Vaccinium darrowii</name>
    <dbReference type="NCBI Taxonomy" id="229202"/>
    <lineage>
        <taxon>Eukaryota</taxon>
        <taxon>Viridiplantae</taxon>
        <taxon>Streptophyta</taxon>
        <taxon>Embryophyta</taxon>
        <taxon>Tracheophyta</taxon>
        <taxon>Spermatophyta</taxon>
        <taxon>Magnoliopsida</taxon>
        <taxon>eudicotyledons</taxon>
        <taxon>Gunneridae</taxon>
        <taxon>Pentapetalae</taxon>
        <taxon>asterids</taxon>
        <taxon>Ericales</taxon>
        <taxon>Ericaceae</taxon>
        <taxon>Vaccinioideae</taxon>
        <taxon>Vaccinieae</taxon>
        <taxon>Vaccinium</taxon>
    </lineage>
</organism>
<evidence type="ECO:0000313" key="1">
    <source>
        <dbReference type="EMBL" id="KAH7863441.1"/>
    </source>
</evidence>
<name>A0ACB7ZCF4_9ERIC</name>
<sequence>MTSERESFDLSGPLHLTCVDWNNEDHQRSVAACLVQGVYILERDRQENRQGPQALASPWWDFFGFRLLTQLIDDVDHSIFGAIYEFTSPSYSNHLTFKGTPRYIIAFRGTLTKGDAFLRDFQLDLHIIRNGLHRTSRFEIAMQTVRNTVAAYGNSNIWLTGHSMGAAMAMLAGKTMAKTGVFLEAFLFNPPFFSAPIERIKDKNVKHGIRIASSFLAAGLTVALKSRRGHHQQMDVKEDPFVALSEWVPRLYVHRGDHICSEYIGYFEHRKKMEDIGAGYVERLATQNSLGGLVMSAMGKGSEEPLHLIPSANLIVNLVPAQDFKQAHGIHQWWGPDPKLQSKVYNYR</sequence>
<keyword evidence="2" id="KW-1185">Reference proteome</keyword>
<gene>
    <name evidence="1" type="ORF">Vadar_017599</name>
</gene>
<evidence type="ECO:0000313" key="2">
    <source>
        <dbReference type="Proteomes" id="UP000828048"/>
    </source>
</evidence>
<comment type="caution">
    <text evidence="1">The sequence shown here is derived from an EMBL/GenBank/DDBJ whole genome shotgun (WGS) entry which is preliminary data.</text>
</comment>